<proteinExistence type="predicted"/>
<evidence type="ECO:0000313" key="1">
    <source>
        <dbReference type="EMBL" id="MDH7960191.1"/>
    </source>
</evidence>
<name>A0AA43PDR4_9LACT</name>
<dbReference type="RefSeq" id="WP_265150524.1">
    <property type="nucleotide sequence ID" value="NZ_AP026069.1"/>
</dbReference>
<gene>
    <name evidence="1" type="ORF">QHR29_06885</name>
</gene>
<reference evidence="1" key="1">
    <citation type="submission" date="2023-04" db="EMBL/GenBank/DDBJ databases">
        <title>Genomic analysis of Lactococcus garvieae isolates.</title>
        <authorList>
            <person name="Zhanghang C."/>
        </authorList>
    </citation>
    <scope>NUCLEOTIDE SEQUENCE</scope>
    <source>
        <strain evidence="1">ZB-1</strain>
    </source>
</reference>
<comment type="caution">
    <text evidence="1">The sequence shown here is derived from an EMBL/GenBank/DDBJ whole genome shotgun (WGS) entry which is preliminary data.</text>
</comment>
<evidence type="ECO:0000313" key="2">
    <source>
        <dbReference type="Proteomes" id="UP001157396"/>
    </source>
</evidence>
<accession>A0AA43PDR4</accession>
<dbReference type="EMBL" id="JARYTV010000005">
    <property type="protein sequence ID" value="MDH7960191.1"/>
    <property type="molecule type" value="Genomic_DNA"/>
</dbReference>
<dbReference type="Proteomes" id="UP001157396">
    <property type="component" value="Unassembled WGS sequence"/>
</dbReference>
<sequence>MVKENFVQIPNKMFADTNNDEKLVYVKLLQSQMVGYLDKDNRTTTTTVPTLVMLLGWAEGTRSNKRVETALNGLKSKNYINFDSSKKVFVVSINKWNNQEKYELDVDWREKNITFSGHTQIKYSVIDNLLENKDFTLYAYAEYRTMKKHQYRICYEEWGMVLDMTGRNAYNIIDNSEVIIKVSHGYNKNTKKQETNSYLTFDKAELVEETSKKPTYEAQDESEIAVEPVVEETTEDVAEDEKVEETVTETISAEDAKEIKEQTQKMFGTTMMDNIFKSMNDPEIDTVEKAKQVQDFDYLMSAEIYNIIKNTDDYKVREFGEKKLASKVFKEKHKDALNAELMELAQKKAIQASENKYRFKKFVVFYADGAKELLDFETFNEWKEMKLIDGDDEHDYGFTQEMVHLEEQYGTVKVLSLADAMKELD</sequence>
<dbReference type="AlphaFoldDB" id="A0AA43PDR4"/>
<organism evidence="1 2">
    <name type="scientific">Lactococcus garvieae</name>
    <dbReference type="NCBI Taxonomy" id="1363"/>
    <lineage>
        <taxon>Bacteria</taxon>
        <taxon>Bacillati</taxon>
        <taxon>Bacillota</taxon>
        <taxon>Bacilli</taxon>
        <taxon>Lactobacillales</taxon>
        <taxon>Streptococcaceae</taxon>
        <taxon>Lactococcus</taxon>
    </lineage>
</organism>
<protein>
    <submittedName>
        <fullName evidence="1">Uncharacterized protein</fullName>
    </submittedName>
</protein>